<dbReference type="STRING" id="1121001.SAMN02745857_01568"/>
<dbReference type="OrthoDB" id="8781614at2"/>
<feature type="transmembrane region" description="Helical" evidence="1">
    <location>
        <begin position="303"/>
        <end position="322"/>
    </location>
</feature>
<reference evidence="3 4" key="1">
    <citation type="submission" date="2017-04" db="EMBL/GenBank/DDBJ databases">
        <authorList>
            <person name="Afonso C.L."/>
            <person name="Miller P.J."/>
            <person name="Scott M.A."/>
            <person name="Spackman E."/>
            <person name="Goraichik I."/>
            <person name="Dimitrov K.M."/>
            <person name="Suarez D.L."/>
            <person name="Swayne D.E."/>
        </authorList>
    </citation>
    <scope>NUCLEOTIDE SEQUENCE [LARGE SCALE GENOMIC DNA]</scope>
    <source>
        <strain evidence="3 4">DSM 23236</strain>
    </source>
</reference>
<protein>
    <recommendedName>
        <fullName evidence="2">DUF4401 domain-containing protein</fullName>
    </recommendedName>
</protein>
<organism evidence="3 4">
    <name type="scientific">Andreprevotia lacus DSM 23236</name>
    <dbReference type="NCBI Taxonomy" id="1121001"/>
    <lineage>
        <taxon>Bacteria</taxon>
        <taxon>Pseudomonadati</taxon>
        <taxon>Pseudomonadota</taxon>
        <taxon>Betaproteobacteria</taxon>
        <taxon>Neisseriales</taxon>
        <taxon>Chitinibacteraceae</taxon>
        <taxon>Andreprevotia</taxon>
    </lineage>
</organism>
<dbReference type="Proteomes" id="UP000192761">
    <property type="component" value="Unassembled WGS sequence"/>
</dbReference>
<feature type="transmembrane region" description="Helical" evidence="1">
    <location>
        <begin position="120"/>
        <end position="153"/>
    </location>
</feature>
<accession>A0A1W1XHB1</accession>
<feature type="transmembrane region" description="Helical" evidence="1">
    <location>
        <begin position="67"/>
        <end position="84"/>
    </location>
</feature>
<keyword evidence="1" id="KW-1133">Transmembrane helix</keyword>
<feature type="transmembrane region" description="Helical" evidence="1">
    <location>
        <begin position="328"/>
        <end position="349"/>
    </location>
</feature>
<gene>
    <name evidence="3" type="ORF">SAMN02745857_01568</name>
</gene>
<dbReference type="EMBL" id="FWXD01000007">
    <property type="protein sequence ID" value="SMC23164.1"/>
    <property type="molecule type" value="Genomic_DNA"/>
</dbReference>
<keyword evidence="4" id="KW-1185">Reference proteome</keyword>
<dbReference type="Pfam" id="PF14351">
    <property type="entry name" value="DUF4401"/>
    <property type="match status" value="1"/>
</dbReference>
<feature type="transmembrane region" description="Helical" evidence="1">
    <location>
        <begin position="90"/>
        <end position="111"/>
    </location>
</feature>
<keyword evidence="1" id="KW-0472">Membrane</keyword>
<evidence type="ECO:0000256" key="1">
    <source>
        <dbReference type="SAM" id="Phobius"/>
    </source>
</evidence>
<evidence type="ECO:0000313" key="4">
    <source>
        <dbReference type="Proteomes" id="UP000192761"/>
    </source>
</evidence>
<feature type="transmembrane region" description="Helical" evidence="1">
    <location>
        <begin position="43"/>
        <end position="60"/>
    </location>
</feature>
<dbReference type="AlphaFoldDB" id="A0A1W1XHB1"/>
<feature type="transmembrane region" description="Helical" evidence="1">
    <location>
        <begin position="231"/>
        <end position="254"/>
    </location>
</feature>
<proteinExistence type="predicted"/>
<sequence>MNKPAAWSEVVAGLQADGSLSATASPPAPDIALPWPVMVLQTIAAWIAAILLVAAFVVPATMGHSQAGFIIVGVLFATGAGFVLRQGASFFLDQAAVPVAIAGAVLIGIGLEPRQHVDLLIFVLAAGGFAMSSHGLLRFIAAGTLFGVIWYWLSPLYWHDWYDDPVAPTMLPVWFALVRNVLFGLGLWWLWARQPRPASIWAPTRLALLAVAVATTQDWEAWMMGGAWRGILLAGGLWPAWYWLVRLLALLPLALAVADTLRADRELAHPLLPLLLLAPLCLLSPAMAVSGLLIWLGLAQGRALLLGLGVANALLGFGHFYYSMAWPLLYKGLGLLLLATILLGSWLALRRSD</sequence>
<evidence type="ECO:0000259" key="2">
    <source>
        <dbReference type="Pfam" id="PF14351"/>
    </source>
</evidence>
<feature type="transmembrane region" description="Helical" evidence="1">
    <location>
        <begin position="173"/>
        <end position="191"/>
    </location>
</feature>
<feature type="domain" description="DUF4401" evidence="2">
    <location>
        <begin position="34"/>
        <end position="351"/>
    </location>
</feature>
<name>A0A1W1XHB1_9NEIS</name>
<evidence type="ECO:0000313" key="3">
    <source>
        <dbReference type="EMBL" id="SMC23164.1"/>
    </source>
</evidence>
<dbReference type="InterPro" id="IPR025513">
    <property type="entry name" value="DUF4401"/>
</dbReference>
<feature type="transmembrane region" description="Helical" evidence="1">
    <location>
        <begin position="274"/>
        <end position="296"/>
    </location>
</feature>
<keyword evidence="1" id="KW-0812">Transmembrane</keyword>
<dbReference type="RefSeq" id="WP_084090228.1">
    <property type="nucleotide sequence ID" value="NZ_FWXD01000007.1"/>
</dbReference>